<dbReference type="Pfam" id="PF00173">
    <property type="entry name" value="Cyt-b5"/>
    <property type="match status" value="1"/>
</dbReference>
<name>C1FDD7_MICCC</name>
<gene>
    <name evidence="18" type="primary">Nia</name>
    <name evidence="18" type="ORF">MICPUN_113975</name>
</gene>
<dbReference type="FunFam" id="3.90.420.10:FF:000003">
    <property type="entry name" value="Nitrate reductase"/>
    <property type="match status" value="1"/>
</dbReference>
<evidence type="ECO:0000259" key="17">
    <source>
        <dbReference type="PROSITE" id="PS51384"/>
    </source>
</evidence>
<evidence type="ECO:0000256" key="3">
    <source>
        <dbReference type="ARBA" id="ARBA00001974"/>
    </source>
</evidence>
<dbReference type="InterPro" id="IPR001199">
    <property type="entry name" value="Cyt_B5-like_heme/steroid-bd"/>
</dbReference>
<keyword evidence="14" id="KW-0534">Nitrate assimilation</keyword>
<keyword evidence="9" id="KW-0285">Flavoprotein</keyword>
<dbReference type="InterPro" id="IPR036400">
    <property type="entry name" value="Cyt_B5-like_heme/steroid_sf"/>
</dbReference>
<dbReference type="PANTHER" id="PTHR19372:SF7">
    <property type="entry name" value="SULFITE OXIDASE, MITOCHONDRIAL"/>
    <property type="match status" value="1"/>
</dbReference>
<keyword evidence="11" id="KW-0274">FAD</keyword>
<feature type="domain" description="Cytochrome b5 heme-binding" evidence="16">
    <location>
        <begin position="550"/>
        <end position="627"/>
    </location>
</feature>
<dbReference type="GO" id="GO:0030151">
    <property type="term" value="F:molybdenum ion binding"/>
    <property type="evidence" value="ECO:0007669"/>
    <property type="project" value="InterPro"/>
</dbReference>
<dbReference type="PROSITE" id="PS50255">
    <property type="entry name" value="CYTOCHROME_B5_2"/>
    <property type="match status" value="1"/>
</dbReference>
<evidence type="ECO:0000256" key="12">
    <source>
        <dbReference type="ARBA" id="ARBA00023002"/>
    </source>
</evidence>
<dbReference type="SUPFAM" id="SSF56524">
    <property type="entry name" value="Oxidoreductase molybdopterin-binding domain"/>
    <property type="match status" value="1"/>
</dbReference>
<evidence type="ECO:0000256" key="11">
    <source>
        <dbReference type="ARBA" id="ARBA00022827"/>
    </source>
</evidence>
<dbReference type="InterPro" id="IPR017938">
    <property type="entry name" value="Riboflavin_synthase-like_b-brl"/>
</dbReference>
<dbReference type="Gene3D" id="3.90.420.10">
    <property type="entry name" value="Oxidoreductase, molybdopterin-binding domain"/>
    <property type="match status" value="1"/>
</dbReference>
<feature type="domain" description="FAD-binding FR-type" evidence="17">
    <location>
        <begin position="712"/>
        <end position="824"/>
    </location>
</feature>
<dbReference type="AlphaFoldDB" id="C1FDD7"/>
<dbReference type="Gene3D" id="2.40.30.10">
    <property type="entry name" value="Translation factors"/>
    <property type="match status" value="1"/>
</dbReference>
<dbReference type="eggNOG" id="KOG0537">
    <property type="taxonomic scope" value="Eukaryota"/>
</dbReference>
<dbReference type="PROSITE" id="PS51384">
    <property type="entry name" value="FAD_FR"/>
    <property type="match status" value="1"/>
</dbReference>
<evidence type="ECO:0000313" key="18">
    <source>
        <dbReference type="EMBL" id="ACO68770.1"/>
    </source>
</evidence>
<evidence type="ECO:0000256" key="9">
    <source>
        <dbReference type="ARBA" id="ARBA00022630"/>
    </source>
</evidence>
<dbReference type="SMART" id="SM01117">
    <property type="entry name" value="Cyt-b5"/>
    <property type="match status" value="1"/>
</dbReference>
<dbReference type="GO" id="GO:0008940">
    <property type="term" value="F:nitrate reductase activity"/>
    <property type="evidence" value="ECO:0007669"/>
    <property type="project" value="UniProtKB-ARBA"/>
</dbReference>
<dbReference type="SUPFAM" id="SSF55856">
    <property type="entry name" value="Cytochrome b5-like heme/steroid binding domain"/>
    <property type="match status" value="1"/>
</dbReference>
<dbReference type="GO" id="GO:0042128">
    <property type="term" value="P:nitrate assimilation"/>
    <property type="evidence" value="ECO:0007669"/>
    <property type="project" value="UniProtKB-KW"/>
</dbReference>
<evidence type="ECO:0000256" key="1">
    <source>
        <dbReference type="ARBA" id="ARBA00001924"/>
    </source>
</evidence>
<dbReference type="Pfam" id="PF03404">
    <property type="entry name" value="Mo-co_dimer"/>
    <property type="match status" value="1"/>
</dbReference>
<dbReference type="InterPro" id="IPR008333">
    <property type="entry name" value="Cbr1-like_FAD-bd_dom"/>
</dbReference>
<dbReference type="eggNOG" id="KOG0535">
    <property type="taxonomic scope" value="Eukaryota"/>
</dbReference>
<dbReference type="Proteomes" id="UP000002009">
    <property type="component" value="Chromosome 1"/>
</dbReference>
<dbReference type="InterPro" id="IPR017927">
    <property type="entry name" value="FAD-bd_FR_type"/>
</dbReference>
<dbReference type="SUPFAM" id="SSF52343">
    <property type="entry name" value="Ferredoxin reductase-like, C-terminal NADP-linked domain"/>
    <property type="match status" value="1"/>
</dbReference>
<evidence type="ECO:0000256" key="15">
    <source>
        <dbReference type="ARBA" id="ARBA00073662"/>
    </source>
</evidence>
<keyword evidence="10" id="KW-0479">Metal-binding</keyword>
<evidence type="ECO:0000256" key="4">
    <source>
        <dbReference type="ARBA" id="ARBA00003838"/>
    </source>
</evidence>
<evidence type="ECO:0000256" key="14">
    <source>
        <dbReference type="ARBA" id="ARBA00023063"/>
    </source>
</evidence>
<dbReference type="KEGG" id="mis:MICPUN_113975"/>
<evidence type="ECO:0000256" key="8">
    <source>
        <dbReference type="ARBA" id="ARBA00022617"/>
    </source>
</evidence>
<keyword evidence="8" id="KW-0349">Heme</keyword>
<dbReference type="SUPFAM" id="SSF81296">
    <property type="entry name" value="E set domains"/>
    <property type="match status" value="1"/>
</dbReference>
<proteinExistence type="inferred from homology"/>
<dbReference type="GO" id="GO:0020037">
    <property type="term" value="F:heme binding"/>
    <property type="evidence" value="ECO:0007669"/>
    <property type="project" value="TreeGrafter"/>
</dbReference>
<reference evidence="18 19" key="1">
    <citation type="journal article" date="2009" name="Science">
        <title>Green evolution and dynamic adaptations revealed by genomes of the marine picoeukaryotes Micromonas.</title>
        <authorList>
            <person name="Worden A.Z."/>
            <person name="Lee J.H."/>
            <person name="Mock T."/>
            <person name="Rouze P."/>
            <person name="Simmons M.P."/>
            <person name="Aerts A.L."/>
            <person name="Allen A.E."/>
            <person name="Cuvelier M.L."/>
            <person name="Derelle E."/>
            <person name="Everett M.V."/>
            <person name="Foulon E."/>
            <person name="Grimwood J."/>
            <person name="Gundlach H."/>
            <person name="Henrissat B."/>
            <person name="Napoli C."/>
            <person name="McDonald S.M."/>
            <person name="Parker M.S."/>
            <person name="Rombauts S."/>
            <person name="Salamov A."/>
            <person name="Von Dassow P."/>
            <person name="Badger J.H."/>
            <person name="Coutinho P.M."/>
            <person name="Demir E."/>
            <person name="Dubchak I."/>
            <person name="Gentemann C."/>
            <person name="Eikrem W."/>
            <person name="Gready J.E."/>
            <person name="John U."/>
            <person name="Lanier W."/>
            <person name="Lindquist E.A."/>
            <person name="Lucas S."/>
            <person name="Mayer K.F."/>
            <person name="Moreau H."/>
            <person name="Not F."/>
            <person name="Otillar R."/>
            <person name="Panaud O."/>
            <person name="Pangilinan J."/>
            <person name="Paulsen I."/>
            <person name="Piegu B."/>
            <person name="Poliakov A."/>
            <person name="Robbens S."/>
            <person name="Schmutz J."/>
            <person name="Toulza E."/>
            <person name="Wyss T."/>
            <person name="Zelensky A."/>
            <person name="Zhou K."/>
            <person name="Armbrust E.V."/>
            <person name="Bhattacharya D."/>
            <person name="Goodenough U.W."/>
            <person name="Van de Peer Y."/>
            <person name="Grigoriev I.V."/>
        </authorList>
    </citation>
    <scope>NUCLEOTIDE SEQUENCE [LARGE SCALE GENOMIC DNA]</scope>
    <source>
        <strain evidence="19">RCC299 / NOUM17</strain>
    </source>
</reference>
<dbReference type="eggNOG" id="KOG0534">
    <property type="taxonomic scope" value="Eukaryota"/>
</dbReference>
<evidence type="ECO:0000256" key="10">
    <source>
        <dbReference type="ARBA" id="ARBA00022723"/>
    </source>
</evidence>
<dbReference type="InParanoid" id="C1FDD7"/>
<dbReference type="Pfam" id="PF00970">
    <property type="entry name" value="FAD_binding_6"/>
    <property type="match status" value="1"/>
</dbReference>
<keyword evidence="13" id="KW-0408">Iron</keyword>
<dbReference type="Pfam" id="PF00174">
    <property type="entry name" value="Oxidored_molyb"/>
    <property type="match status" value="1"/>
</dbReference>
<dbReference type="FunCoup" id="C1FDD7">
    <property type="interactions" value="74"/>
</dbReference>
<dbReference type="GO" id="GO:0043546">
    <property type="term" value="F:molybdopterin cofactor binding"/>
    <property type="evidence" value="ECO:0007669"/>
    <property type="project" value="TreeGrafter"/>
</dbReference>
<keyword evidence="19" id="KW-1185">Reference proteome</keyword>
<dbReference type="InterPro" id="IPR036374">
    <property type="entry name" value="OxRdtase_Mopterin-bd_sf"/>
</dbReference>
<evidence type="ECO:0000256" key="7">
    <source>
        <dbReference type="ARBA" id="ARBA00022505"/>
    </source>
</evidence>
<dbReference type="Gene3D" id="2.60.40.650">
    <property type="match status" value="1"/>
</dbReference>
<sequence>MDNISETLSFIGQGAFVVAMLRKVLQRADSEKKDGSYSTGSNSLPISADDFLSLLASCKGNRTSLIKYDSNLKADRRDLNTPDYMIPRYCGLIRLTGTFPLNCEPNLTELINCGAITPVALHFVRNHGAVPNLDWSSHRIQVCGNVNKRRDFTMDDLKRMHSVSLPILMVSAANRGKEQNMLEQTNGFNWGAGAISNTIWTGVPLRDVLRIAGVTKVTPERQFVCFSGPSGELSGGVDGSYGTCIPLSRALDPSHDVIIAYAQNGEKLRPDHGYPVRVIIPGFIGGRMVKWLTKIEVTPGPSTNFYHLRENRILPSHINSELAEREGWWNRPEYTFNELNINSVISCPAHGDTIEISDRNFTMKGYAYSGGGRSIIRVEVSLDNGQTWRLARHYHPCPTTKYGKQWCWAYWTHDIPRRDLNGVHYLMCRAWDESNNTQPSDLTWNTSGVGNNHYFKIRVNEIDSDKISFDHPAEPGSLPGGWMGSISGGHAVMFTKTPKLTVDRARLEFANVAREFNPLILPDATQSLSSMSSVSPVLQKQHYTPPPPGAKLYRMQEIEEHDSEEDAWILIKDRVYDVNRYISEGHHPGGNASITMNAGTDATEDFEAVHSAKAWKQLEAFAIGYLDPRDNPAAVSISEKDVDNSKNVSSSTPASRVALTTGPVNLLQFALAHPEMYGETLVGEAAEAEAFDRMWDGAQRDAGDAPIALDPKKWIPLVCDAKVPLSHDTILLRLKLESEGHQCGLPVGYHLYLRGDRNGKKVMRAYTPSSLNGTLGAVEFVIKIYFPNDHPNFPEGGQLTQYLNAVNVGDVVEVKGPMGHIKYAGCGRLLVDKNEHIIDKMTMIGGGTGVAPMLQMIVAVLANPADKTQIKFLFANKTTKDILLKYTLDRLQRENPDRFSVHYTVSKGDEHWPGSIGRVNKKMIEDYCFPAHDSRAQSKTVALLCGPPSLEEDTCIPALKELGYENENIIQY</sequence>
<evidence type="ECO:0000256" key="13">
    <source>
        <dbReference type="ARBA" id="ARBA00023004"/>
    </source>
</evidence>
<dbReference type="OrthoDB" id="432685at2759"/>
<dbReference type="PANTHER" id="PTHR19372">
    <property type="entry name" value="SULFITE REDUCTASE"/>
    <property type="match status" value="1"/>
</dbReference>
<dbReference type="InterPro" id="IPR005066">
    <property type="entry name" value="MoCF_OxRdtse_dimer"/>
</dbReference>
<comment type="function">
    <text evidence="4">Nitrate reductase is a key enzyme involved in the first step of nitrate assimilation in plants, fungi and bacteria.</text>
</comment>
<dbReference type="GO" id="GO:0008482">
    <property type="term" value="F:sulfite oxidase activity"/>
    <property type="evidence" value="ECO:0007669"/>
    <property type="project" value="TreeGrafter"/>
</dbReference>
<evidence type="ECO:0000256" key="6">
    <source>
        <dbReference type="ARBA" id="ARBA00011738"/>
    </source>
</evidence>
<dbReference type="EMBL" id="CP001574">
    <property type="protein sequence ID" value="ACO68770.1"/>
    <property type="molecule type" value="Genomic_DNA"/>
</dbReference>
<dbReference type="InterPro" id="IPR001433">
    <property type="entry name" value="OxRdtase_FAD/NAD-bd"/>
</dbReference>
<evidence type="ECO:0000259" key="16">
    <source>
        <dbReference type="PROSITE" id="PS50255"/>
    </source>
</evidence>
<dbReference type="FunFam" id="2.40.30.10:FF:000021">
    <property type="entry name" value="NADH-cytochrome b5 reductase"/>
    <property type="match status" value="1"/>
</dbReference>
<organism evidence="18 19">
    <name type="scientific">Micromonas commoda (strain RCC299 / NOUM17 / CCMP2709)</name>
    <name type="common">Picoplanktonic green alga</name>
    <dbReference type="NCBI Taxonomy" id="296587"/>
    <lineage>
        <taxon>Eukaryota</taxon>
        <taxon>Viridiplantae</taxon>
        <taxon>Chlorophyta</taxon>
        <taxon>Mamiellophyceae</taxon>
        <taxon>Mamiellales</taxon>
        <taxon>Mamiellaceae</taxon>
        <taxon>Micromonas</taxon>
    </lineage>
</organism>
<evidence type="ECO:0000313" key="19">
    <source>
        <dbReference type="Proteomes" id="UP000002009"/>
    </source>
</evidence>
<keyword evidence="7" id="KW-0500">Molybdenum</keyword>
<evidence type="ECO:0000256" key="5">
    <source>
        <dbReference type="ARBA" id="ARBA00006253"/>
    </source>
</evidence>
<dbReference type="Gene3D" id="3.40.50.80">
    <property type="entry name" value="Nucleotide-binding domain of ferredoxin-NADP reductase (FNR) module"/>
    <property type="match status" value="1"/>
</dbReference>
<dbReference type="PRINTS" id="PR00406">
    <property type="entry name" value="CYTB5RDTASE"/>
</dbReference>
<protein>
    <recommendedName>
        <fullName evidence="15">Nitrate reductase [NADH]</fullName>
    </recommendedName>
</protein>
<dbReference type="GO" id="GO:0006790">
    <property type="term" value="P:sulfur compound metabolic process"/>
    <property type="evidence" value="ECO:0007669"/>
    <property type="project" value="TreeGrafter"/>
</dbReference>
<dbReference type="Gene3D" id="3.10.120.10">
    <property type="entry name" value="Cytochrome b5-like heme/steroid binding domain"/>
    <property type="match status" value="1"/>
</dbReference>
<comment type="subunit">
    <text evidence="6">Homodimer.</text>
</comment>
<dbReference type="Pfam" id="PF00175">
    <property type="entry name" value="NAD_binding_1"/>
    <property type="match status" value="1"/>
</dbReference>
<dbReference type="InterPro" id="IPR014756">
    <property type="entry name" value="Ig_E-set"/>
</dbReference>
<dbReference type="STRING" id="296587.C1FDD7"/>
<dbReference type="CDD" id="cd06183">
    <property type="entry name" value="cyt_b5_reduct_like"/>
    <property type="match status" value="1"/>
</dbReference>
<comment type="cofactor">
    <cofactor evidence="3">
        <name>FAD</name>
        <dbReference type="ChEBI" id="CHEBI:57692"/>
    </cofactor>
</comment>
<accession>C1FDD7</accession>
<comment type="cofactor">
    <cofactor evidence="2">
        <name>heme</name>
        <dbReference type="ChEBI" id="CHEBI:30413"/>
    </cofactor>
</comment>
<comment type="similarity">
    <text evidence="5">Belongs to the nitrate reductase family.</text>
</comment>
<dbReference type="RefSeq" id="XP_002507512.1">
    <property type="nucleotide sequence ID" value="XM_002507466.1"/>
</dbReference>
<keyword evidence="12" id="KW-0560">Oxidoreductase</keyword>
<dbReference type="InterPro" id="IPR039261">
    <property type="entry name" value="FNR_nucleotide-bd"/>
</dbReference>
<dbReference type="PRINTS" id="PR00407">
    <property type="entry name" value="EUMOPTERIN"/>
</dbReference>
<dbReference type="SUPFAM" id="SSF63380">
    <property type="entry name" value="Riboflavin synthase domain-like"/>
    <property type="match status" value="1"/>
</dbReference>
<dbReference type="InterPro" id="IPR000572">
    <property type="entry name" value="OxRdtase_Mopterin-bd_dom"/>
</dbReference>
<evidence type="ECO:0000256" key="2">
    <source>
        <dbReference type="ARBA" id="ARBA00001971"/>
    </source>
</evidence>
<comment type="cofactor">
    <cofactor evidence="1">
        <name>Mo-molybdopterin</name>
        <dbReference type="ChEBI" id="CHEBI:71302"/>
    </cofactor>
</comment>
<dbReference type="OMA" id="KAMMPDY"/>
<dbReference type="InterPro" id="IPR008335">
    <property type="entry name" value="Mopterin_OxRdtase_euk"/>
</dbReference>
<dbReference type="GeneID" id="8250433"/>